<dbReference type="PROSITE" id="PS01034">
    <property type="entry name" value="GH16_1"/>
    <property type="match status" value="1"/>
</dbReference>
<dbReference type="Proteomes" id="UP000024942">
    <property type="component" value="Unassembled WGS sequence"/>
</dbReference>
<dbReference type="RefSeq" id="WP_051624920.1">
    <property type="nucleotide sequence ID" value="NZ_ARYL01000023.1"/>
</dbReference>
<evidence type="ECO:0000256" key="9">
    <source>
        <dbReference type="SAM" id="Phobius"/>
    </source>
</evidence>
<dbReference type="InterPro" id="IPR008263">
    <property type="entry name" value="GH16_AS"/>
</dbReference>
<dbReference type="Gene3D" id="2.60.120.200">
    <property type="match status" value="1"/>
</dbReference>
<dbReference type="PANTHER" id="PTHR31062">
    <property type="entry name" value="XYLOGLUCAN ENDOTRANSGLUCOSYLASE/HYDROLASE PROTEIN 8-RELATED"/>
    <property type="match status" value="1"/>
</dbReference>
<evidence type="ECO:0000256" key="2">
    <source>
        <dbReference type="ARBA" id="ARBA00014569"/>
    </source>
</evidence>
<comment type="caution">
    <text evidence="11">The sequence shown here is derived from an EMBL/GenBank/DDBJ whole genome shotgun (WGS) entry which is preliminary data.</text>
</comment>
<dbReference type="PATRIC" id="fig|1280953.3.peg.2896"/>
<feature type="domain" description="GH16" evidence="10">
    <location>
        <begin position="28"/>
        <end position="245"/>
    </location>
</feature>
<dbReference type="GO" id="GO:0005975">
    <property type="term" value="P:carbohydrate metabolic process"/>
    <property type="evidence" value="ECO:0007669"/>
    <property type="project" value="InterPro"/>
</dbReference>
<reference evidence="11 12" key="1">
    <citation type="journal article" date="2014" name="Antonie Van Leeuwenhoek">
        <title>Hyphomonas beringensis sp. nov. and Hyphomonas chukchiensis sp. nov., isolated from surface seawater of the Bering Sea and Chukchi Sea.</title>
        <authorList>
            <person name="Li C."/>
            <person name="Lai Q."/>
            <person name="Li G."/>
            <person name="Dong C."/>
            <person name="Wang J."/>
            <person name="Liao Y."/>
            <person name="Shao Z."/>
        </authorList>
    </citation>
    <scope>NUCLEOTIDE SEQUENCE [LARGE SCALE GENOMIC DNA]</scope>
    <source>
        <strain evidence="11 12">SCH89</strain>
    </source>
</reference>
<evidence type="ECO:0000256" key="4">
    <source>
        <dbReference type="ARBA" id="ARBA00023295"/>
    </source>
</evidence>
<keyword evidence="9" id="KW-0472">Membrane</keyword>
<keyword evidence="9" id="KW-1133">Transmembrane helix</keyword>
<proteinExistence type="inferred from homology"/>
<evidence type="ECO:0000256" key="8">
    <source>
        <dbReference type="PIRSR" id="PIRSR608264-1"/>
    </source>
</evidence>
<dbReference type="Pfam" id="PF00722">
    <property type="entry name" value="Glyco_hydro_16"/>
    <property type="match status" value="1"/>
</dbReference>
<protein>
    <recommendedName>
        <fullName evidence="2">Beta-glucanase</fullName>
    </recommendedName>
    <alternativeName>
        <fullName evidence="7">1,3-1,4-beta-D-glucan 4-glucanohydrolase</fullName>
    </alternativeName>
    <alternativeName>
        <fullName evidence="6">Endo-beta-1,3-1,4 glucanase</fullName>
    </alternativeName>
    <alternativeName>
        <fullName evidence="5">Lichenase</fullName>
    </alternativeName>
</protein>
<dbReference type="InterPro" id="IPR008264">
    <property type="entry name" value="Beta_glucanase"/>
</dbReference>
<evidence type="ECO:0000256" key="6">
    <source>
        <dbReference type="ARBA" id="ARBA00029771"/>
    </source>
</evidence>
<dbReference type="AlphaFoldDB" id="A0A059G4D3"/>
<evidence type="ECO:0000256" key="5">
    <source>
        <dbReference type="ARBA" id="ARBA00029722"/>
    </source>
</evidence>
<dbReference type="InterPro" id="IPR000757">
    <property type="entry name" value="Beta-glucanase-like"/>
</dbReference>
<name>A0A059G4D3_9PROT</name>
<keyword evidence="4" id="KW-0326">Glycosidase</keyword>
<feature type="active site" description="Proton donor" evidence="8">
    <location>
        <position position="149"/>
    </location>
</feature>
<dbReference type="InterPro" id="IPR013320">
    <property type="entry name" value="ConA-like_dom_sf"/>
</dbReference>
<feature type="active site" description="Nucleophile" evidence="8">
    <location>
        <position position="145"/>
    </location>
</feature>
<keyword evidence="9" id="KW-0812">Transmembrane</keyword>
<evidence type="ECO:0000256" key="1">
    <source>
        <dbReference type="ARBA" id="ARBA00006865"/>
    </source>
</evidence>
<dbReference type="STRING" id="1280953.HOC_14398"/>
<keyword evidence="12" id="KW-1185">Reference proteome</keyword>
<dbReference type="GO" id="GO:0004553">
    <property type="term" value="F:hydrolase activity, hydrolyzing O-glycosyl compounds"/>
    <property type="evidence" value="ECO:0007669"/>
    <property type="project" value="InterPro"/>
</dbReference>
<accession>A0A059G4D3</accession>
<dbReference type="PRINTS" id="PR00737">
    <property type="entry name" value="GLHYDRLASE16"/>
</dbReference>
<sequence length="271" mass="30249">MSRIRAIITVSIVCVLAAIILISVKSRTSTSTVLSPDRGDGASFNLSFRDSFNGEDWYVSDFTLKSTFFRVGWVPANVHYHPPSISLELNRKPAPPQPFSGAEVQKRGFYGHGRYEVVMQAAPGSGAVSSFFTHTDATFGDPHDEIDIEFLGKNTRQLHANIFTKGKTCGSIYIDLPFDAAEEVHLYAFDWQPDKIAWYVDDKLVKTVTSRDRPIPETPGRIIMNIWTGTSQQYSWHGEPTFADPTQASYYCVSFRKAGDASPQCSDTFIK</sequence>
<comment type="similarity">
    <text evidence="1">Belongs to the glycosyl hydrolase 16 family.</text>
</comment>
<evidence type="ECO:0000259" key="10">
    <source>
        <dbReference type="PROSITE" id="PS51762"/>
    </source>
</evidence>
<keyword evidence="3" id="KW-0378">Hydrolase</keyword>
<dbReference type="PROSITE" id="PS51762">
    <property type="entry name" value="GH16_2"/>
    <property type="match status" value="1"/>
</dbReference>
<feature type="transmembrane region" description="Helical" evidence="9">
    <location>
        <begin position="6"/>
        <end position="24"/>
    </location>
</feature>
<dbReference type="OrthoDB" id="9809583at2"/>
<dbReference type="InterPro" id="IPR044791">
    <property type="entry name" value="Beta-glucanase/XTH"/>
</dbReference>
<dbReference type="EMBL" id="ARYL01000023">
    <property type="protein sequence ID" value="KDA01717.1"/>
    <property type="molecule type" value="Genomic_DNA"/>
</dbReference>
<dbReference type="eggNOG" id="COG2273">
    <property type="taxonomic scope" value="Bacteria"/>
</dbReference>
<gene>
    <name evidence="11" type="ORF">HOC_14398</name>
</gene>
<evidence type="ECO:0000256" key="7">
    <source>
        <dbReference type="ARBA" id="ARBA00031665"/>
    </source>
</evidence>
<evidence type="ECO:0000313" key="11">
    <source>
        <dbReference type="EMBL" id="KDA01717.1"/>
    </source>
</evidence>
<evidence type="ECO:0000313" key="12">
    <source>
        <dbReference type="Proteomes" id="UP000024942"/>
    </source>
</evidence>
<dbReference type="SUPFAM" id="SSF49899">
    <property type="entry name" value="Concanavalin A-like lectins/glucanases"/>
    <property type="match status" value="1"/>
</dbReference>
<evidence type="ECO:0000256" key="3">
    <source>
        <dbReference type="ARBA" id="ARBA00022801"/>
    </source>
</evidence>
<organism evidence="11 12">
    <name type="scientific">Hyphomonas oceanitis SCH89</name>
    <dbReference type="NCBI Taxonomy" id="1280953"/>
    <lineage>
        <taxon>Bacteria</taxon>
        <taxon>Pseudomonadati</taxon>
        <taxon>Pseudomonadota</taxon>
        <taxon>Alphaproteobacteria</taxon>
        <taxon>Hyphomonadales</taxon>
        <taxon>Hyphomonadaceae</taxon>
        <taxon>Hyphomonas</taxon>
    </lineage>
</organism>